<accession>A0A8T2SNC7</accession>
<dbReference type="InterPro" id="IPR017972">
    <property type="entry name" value="Cyt_P450_CS"/>
</dbReference>
<keyword evidence="3 6" id="KW-0560">Oxidoreductase</keyword>
<organism evidence="7 8">
    <name type="scientific">Ceratopteris richardii</name>
    <name type="common">Triangle waterfern</name>
    <dbReference type="NCBI Taxonomy" id="49495"/>
    <lineage>
        <taxon>Eukaryota</taxon>
        <taxon>Viridiplantae</taxon>
        <taxon>Streptophyta</taxon>
        <taxon>Embryophyta</taxon>
        <taxon>Tracheophyta</taxon>
        <taxon>Polypodiopsida</taxon>
        <taxon>Polypodiidae</taxon>
        <taxon>Polypodiales</taxon>
        <taxon>Pteridineae</taxon>
        <taxon>Pteridaceae</taxon>
        <taxon>Parkerioideae</taxon>
        <taxon>Ceratopteris</taxon>
    </lineage>
</organism>
<dbReference type="OMA" id="SHDICRA"/>
<name>A0A8T2SNC7_CERRI</name>
<sequence length="526" mass="59972">MLTDFVDYQCTSMELYNLGVWDVIWAISVAALGGSICRAWLTKGAYKGNPTNWPLLGMLPGLLLNLHRVFDWIASVLAHNGGSFSFRGPWFSNMNLYITADPRNVEYALRTRFDNYPKGQDFSDIFHDLLGHGIFNADGQLWKTQRKITSLQLNTRTCKQSTDQTVNRTVEDKLLPTLKYFCDAGRYFDLQDMMLRFTFDTICMVAFGVDTGCVCPTLPVVPFSKAFEDALECTMLRFFVPRKWWRVRKWLHLGKEQGMPEALKGVNKFLEKEIVARREKLRHNFGLSVGGKSDLMSYFLQMDGDAPNDDKILKDLILNFLLAGRDTSALALSWFFWLVASHPSVEKKVIEEVQHVMGGCEMKGKPVPTRAEVSQMHYLHAALTESLRLYPSVPIDIKEILEDDILPDGAHVRKNDKLVYAIHAMGRMESIWGSDCCSFRPERWLKPDDGTFTDAHVPPFHYVVFNAGPRNCLGKDIAYLMMKTVASTLLHHFKITLVPGQKIEHKLSVTLYMKNGLLVRLEPRTP</sequence>
<dbReference type="Proteomes" id="UP000825935">
    <property type="component" value="Chromosome 19"/>
</dbReference>
<comment type="cofactor">
    <cofactor evidence="5">
        <name>heme</name>
        <dbReference type="ChEBI" id="CHEBI:30413"/>
    </cofactor>
</comment>
<keyword evidence="2 5" id="KW-0479">Metal-binding</keyword>
<evidence type="ECO:0000256" key="2">
    <source>
        <dbReference type="ARBA" id="ARBA00022723"/>
    </source>
</evidence>
<protein>
    <recommendedName>
        <fullName evidence="9">Cytochrome P450</fullName>
    </recommendedName>
</protein>
<feature type="binding site" description="axial binding residue" evidence="5">
    <location>
        <position position="472"/>
    </location>
    <ligand>
        <name>heme</name>
        <dbReference type="ChEBI" id="CHEBI:30413"/>
    </ligand>
    <ligandPart>
        <name>Fe</name>
        <dbReference type="ChEBI" id="CHEBI:18248"/>
    </ligandPart>
</feature>
<comment type="caution">
    <text evidence="7">The sequence shown here is derived from an EMBL/GenBank/DDBJ whole genome shotgun (WGS) entry which is preliminary data.</text>
</comment>
<dbReference type="Pfam" id="PF00067">
    <property type="entry name" value="p450"/>
    <property type="match status" value="1"/>
</dbReference>
<dbReference type="InterPro" id="IPR002401">
    <property type="entry name" value="Cyt_P450_E_grp-I"/>
</dbReference>
<comment type="similarity">
    <text evidence="1 6">Belongs to the cytochrome P450 family.</text>
</comment>
<dbReference type="InterPro" id="IPR001128">
    <property type="entry name" value="Cyt_P450"/>
</dbReference>
<evidence type="ECO:0000256" key="3">
    <source>
        <dbReference type="ARBA" id="ARBA00023002"/>
    </source>
</evidence>
<keyword evidence="8" id="KW-1185">Reference proteome</keyword>
<dbReference type="PRINTS" id="PR00463">
    <property type="entry name" value="EP450I"/>
</dbReference>
<evidence type="ECO:0000256" key="6">
    <source>
        <dbReference type="RuleBase" id="RU000461"/>
    </source>
</evidence>
<proteinExistence type="inferred from homology"/>
<dbReference type="OrthoDB" id="1470350at2759"/>
<evidence type="ECO:0000313" key="8">
    <source>
        <dbReference type="Proteomes" id="UP000825935"/>
    </source>
</evidence>
<dbReference type="GO" id="GO:0004497">
    <property type="term" value="F:monooxygenase activity"/>
    <property type="evidence" value="ECO:0007669"/>
    <property type="project" value="UniProtKB-KW"/>
</dbReference>
<evidence type="ECO:0008006" key="9">
    <source>
        <dbReference type="Google" id="ProtNLM"/>
    </source>
</evidence>
<dbReference type="GO" id="GO:0005506">
    <property type="term" value="F:iron ion binding"/>
    <property type="evidence" value="ECO:0007669"/>
    <property type="project" value="InterPro"/>
</dbReference>
<gene>
    <name evidence="7" type="ORF">KP509_19G076400</name>
</gene>
<dbReference type="PANTHER" id="PTHR24296">
    <property type="entry name" value="CYTOCHROME P450"/>
    <property type="match status" value="1"/>
</dbReference>
<dbReference type="InterPro" id="IPR036396">
    <property type="entry name" value="Cyt_P450_sf"/>
</dbReference>
<dbReference type="Gene3D" id="1.10.630.10">
    <property type="entry name" value="Cytochrome P450"/>
    <property type="match status" value="1"/>
</dbReference>
<evidence type="ECO:0000256" key="4">
    <source>
        <dbReference type="ARBA" id="ARBA00023004"/>
    </source>
</evidence>
<keyword evidence="5 6" id="KW-0349">Heme</keyword>
<dbReference type="GO" id="GO:0016705">
    <property type="term" value="F:oxidoreductase activity, acting on paired donors, with incorporation or reduction of molecular oxygen"/>
    <property type="evidence" value="ECO:0007669"/>
    <property type="project" value="InterPro"/>
</dbReference>
<dbReference type="GO" id="GO:0006629">
    <property type="term" value="P:lipid metabolic process"/>
    <property type="evidence" value="ECO:0007669"/>
    <property type="project" value="UniProtKB-ARBA"/>
</dbReference>
<reference evidence="7" key="1">
    <citation type="submission" date="2021-08" db="EMBL/GenBank/DDBJ databases">
        <title>WGS assembly of Ceratopteris richardii.</title>
        <authorList>
            <person name="Marchant D.B."/>
            <person name="Chen G."/>
            <person name="Jenkins J."/>
            <person name="Shu S."/>
            <person name="Leebens-Mack J."/>
            <person name="Grimwood J."/>
            <person name="Schmutz J."/>
            <person name="Soltis P."/>
            <person name="Soltis D."/>
            <person name="Chen Z.-H."/>
        </authorList>
    </citation>
    <scope>NUCLEOTIDE SEQUENCE</scope>
    <source>
        <strain evidence="7">Whitten #5841</strain>
        <tissue evidence="7">Leaf</tissue>
    </source>
</reference>
<evidence type="ECO:0000313" key="7">
    <source>
        <dbReference type="EMBL" id="KAH7353041.1"/>
    </source>
</evidence>
<dbReference type="PRINTS" id="PR00385">
    <property type="entry name" value="P450"/>
</dbReference>
<keyword evidence="6" id="KW-0503">Monooxygenase</keyword>
<keyword evidence="4 5" id="KW-0408">Iron</keyword>
<dbReference type="AlphaFoldDB" id="A0A8T2SNC7"/>
<evidence type="ECO:0000256" key="5">
    <source>
        <dbReference type="PIRSR" id="PIRSR602401-1"/>
    </source>
</evidence>
<dbReference type="PROSITE" id="PS00086">
    <property type="entry name" value="CYTOCHROME_P450"/>
    <property type="match status" value="1"/>
</dbReference>
<dbReference type="CDD" id="cd11064">
    <property type="entry name" value="CYP86A"/>
    <property type="match status" value="1"/>
</dbReference>
<evidence type="ECO:0000256" key="1">
    <source>
        <dbReference type="ARBA" id="ARBA00010617"/>
    </source>
</evidence>
<dbReference type="SUPFAM" id="SSF48264">
    <property type="entry name" value="Cytochrome P450"/>
    <property type="match status" value="1"/>
</dbReference>
<dbReference type="EMBL" id="CM035424">
    <property type="protein sequence ID" value="KAH7353041.1"/>
    <property type="molecule type" value="Genomic_DNA"/>
</dbReference>
<dbReference type="GO" id="GO:0020037">
    <property type="term" value="F:heme binding"/>
    <property type="evidence" value="ECO:0007669"/>
    <property type="project" value="InterPro"/>
</dbReference>